<sequence length="95" mass="10763">MVGGRHFLDISYYISFIKDPEWAILHTVSSEKFSLTALRLKTADSGTLIKASTNRQQSVFQHKPNLTLLQKKNLLELSISILVISSDGQKKKKFI</sequence>
<reference evidence="1 2" key="1">
    <citation type="journal article" date="2018" name="Sci. Rep.">
        <title>Genomic signatures of local adaptation to the degree of environmental predictability in rotifers.</title>
        <authorList>
            <person name="Franch-Gras L."/>
            <person name="Hahn C."/>
            <person name="Garcia-Roger E.M."/>
            <person name="Carmona M.J."/>
            <person name="Serra M."/>
            <person name="Gomez A."/>
        </authorList>
    </citation>
    <scope>NUCLEOTIDE SEQUENCE [LARGE SCALE GENOMIC DNA]</scope>
    <source>
        <strain evidence="1">HYR1</strain>
    </source>
</reference>
<dbReference type="AlphaFoldDB" id="A0A3M7PIQ6"/>
<organism evidence="1 2">
    <name type="scientific">Brachionus plicatilis</name>
    <name type="common">Marine rotifer</name>
    <name type="synonym">Brachionus muelleri</name>
    <dbReference type="NCBI Taxonomy" id="10195"/>
    <lineage>
        <taxon>Eukaryota</taxon>
        <taxon>Metazoa</taxon>
        <taxon>Spiralia</taxon>
        <taxon>Gnathifera</taxon>
        <taxon>Rotifera</taxon>
        <taxon>Eurotatoria</taxon>
        <taxon>Monogononta</taxon>
        <taxon>Pseudotrocha</taxon>
        <taxon>Ploima</taxon>
        <taxon>Brachionidae</taxon>
        <taxon>Brachionus</taxon>
    </lineage>
</organism>
<accession>A0A3M7PIQ6</accession>
<gene>
    <name evidence="1" type="ORF">BpHYR1_041049</name>
</gene>
<evidence type="ECO:0000313" key="2">
    <source>
        <dbReference type="Proteomes" id="UP000276133"/>
    </source>
</evidence>
<evidence type="ECO:0000313" key="1">
    <source>
        <dbReference type="EMBL" id="RMZ98547.1"/>
    </source>
</evidence>
<protein>
    <submittedName>
        <fullName evidence="1">Uncharacterized protein</fullName>
    </submittedName>
</protein>
<dbReference type="EMBL" id="REGN01010704">
    <property type="protein sequence ID" value="RMZ98547.1"/>
    <property type="molecule type" value="Genomic_DNA"/>
</dbReference>
<keyword evidence="2" id="KW-1185">Reference proteome</keyword>
<name>A0A3M7PIQ6_BRAPC</name>
<dbReference type="Proteomes" id="UP000276133">
    <property type="component" value="Unassembled WGS sequence"/>
</dbReference>
<proteinExistence type="predicted"/>
<comment type="caution">
    <text evidence="1">The sequence shown here is derived from an EMBL/GenBank/DDBJ whole genome shotgun (WGS) entry which is preliminary data.</text>
</comment>